<evidence type="ECO:0000313" key="2">
    <source>
        <dbReference type="Proteomes" id="UP000004995"/>
    </source>
</evidence>
<dbReference type="HOGENOM" id="CLU_3160949_0_0_1"/>
<name>K4AP49_SETIT</name>
<dbReference type="Proteomes" id="UP000004995">
    <property type="component" value="Unassembled WGS sequence"/>
</dbReference>
<accession>K4AP49</accession>
<reference evidence="1" key="2">
    <citation type="submission" date="2018-08" db="UniProtKB">
        <authorList>
            <consortium name="EnsemblPlants"/>
        </authorList>
    </citation>
    <scope>IDENTIFICATION</scope>
    <source>
        <strain evidence="1">Yugu1</strain>
    </source>
</reference>
<dbReference type="Gramene" id="KQK86414">
    <property type="protein sequence ID" value="KQK86414"/>
    <property type="gene ID" value="SETIT_040697mg"/>
</dbReference>
<organism evidence="1 2">
    <name type="scientific">Setaria italica</name>
    <name type="common">Foxtail millet</name>
    <name type="synonym">Panicum italicum</name>
    <dbReference type="NCBI Taxonomy" id="4555"/>
    <lineage>
        <taxon>Eukaryota</taxon>
        <taxon>Viridiplantae</taxon>
        <taxon>Streptophyta</taxon>
        <taxon>Embryophyta</taxon>
        <taxon>Tracheophyta</taxon>
        <taxon>Spermatophyta</taxon>
        <taxon>Magnoliopsida</taxon>
        <taxon>Liliopsida</taxon>
        <taxon>Poales</taxon>
        <taxon>Poaceae</taxon>
        <taxon>PACMAD clade</taxon>
        <taxon>Panicoideae</taxon>
        <taxon>Panicodae</taxon>
        <taxon>Paniceae</taxon>
        <taxon>Cenchrinae</taxon>
        <taxon>Setaria</taxon>
    </lineage>
</organism>
<keyword evidence="2" id="KW-1185">Reference proteome</keyword>
<dbReference type="EnsemblPlants" id="KQK86414">
    <property type="protein sequence ID" value="KQK86414"/>
    <property type="gene ID" value="SETIT_040697mg"/>
</dbReference>
<protein>
    <submittedName>
        <fullName evidence="1">Uncharacterized protein</fullName>
    </submittedName>
</protein>
<dbReference type="EMBL" id="AGNK02005300">
    <property type="status" value="NOT_ANNOTATED_CDS"/>
    <property type="molecule type" value="Genomic_DNA"/>
</dbReference>
<evidence type="ECO:0000313" key="1">
    <source>
        <dbReference type="EnsemblPlants" id="KQK86414"/>
    </source>
</evidence>
<dbReference type="InParanoid" id="K4AP49"/>
<dbReference type="AlphaFoldDB" id="K4AP49"/>
<proteinExistence type="predicted"/>
<sequence>MGGCIPLASSSSTADAMTRLLCPLPPSTTRPWTTISMRWPYESMEGIG</sequence>
<reference evidence="2" key="1">
    <citation type="journal article" date="2012" name="Nat. Biotechnol.">
        <title>Reference genome sequence of the model plant Setaria.</title>
        <authorList>
            <person name="Bennetzen J.L."/>
            <person name="Schmutz J."/>
            <person name="Wang H."/>
            <person name="Percifield R."/>
            <person name="Hawkins J."/>
            <person name="Pontaroli A.C."/>
            <person name="Estep M."/>
            <person name="Feng L."/>
            <person name="Vaughn J.N."/>
            <person name="Grimwood J."/>
            <person name="Jenkins J."/>
            <person name="Barry K."/>
            <person name="Lindquist E."/>
            <person name="Hellsten U."/>
            <person name="Deshpande S."/>
            <person name="Wang X."/>
            <person name="Wu X."/>
            <person name="Mitros T."/>
            <person name="Triplett J."/>
            <person name="Yang X."/>
            <person name="Ye C.Y."/>
            <person name="Mauro-Herrera M."/>
            <person name="Wang L."/>
            <person name="Li P."/>
            <person name="Sharma M."/>
            <person name="Sharma R."/>
            <person name="Ronald P.C."/>
            <person name="Panaud O."/>
            <person name="Kellogg E.A."/>
            <person name="Brutnell T.P."/>
            <person name="Doust A.N."/>
            <person name="Tuskan G.A."/>
            <person name="Rokhsar D."/>
            <person name="Devos K.M."/>
        </authorList>
    </citation>
    <scope>NUCLEOTIDE SEQUENCE [LARGE SCALE GENOMIC DNA]</scope>
    <source>
        <strain evidence="2">cv. Yugu1</strain>
    </source>
</reference>